<proteinExistence type="predicted"/>
<evidence type="ECO:0000313" key="2">
    <source>
        <dbReference type="Proteomes" id="UP001139157"/>
    </source>
</evidence>
<comment type="caution">
    <text evidence="1">The sequence shown here is derived from an EMBL/GenBank/DDBJ whole genome shotgun (WGS) entry which is preliminary data.</text>
</comment>
<gene>
    <name evidence="1" type="ORF">NDR86_30895</name>
</gene>
<dbReference type="Proteomes" id="UP001139157">
    <property type="component" value="Unassembled WGS sequence"/>
</dbReference>
<dbReference type="RefSeq" id="WP_251917364.1">
    <property type="nucleotide sequence ID" value="NZ_JAMRXG010000018.1"/>
</dbReference>
<name>A0A9X2EGI1_9NOCA</name>
<dbReference type="AlphaFoldDB" id="A0A9X2EGI1"/>
<evidence type="ECO:0000313" key="1">
    <source>
        <dbReference type="EMBL" id="MCM6777901.1"/>
    </source>
</evidence>
<keyword evidence="2" id="KW-1185">Reference proteome</keyword>
<protein>
    <submittedName>
        <fullName evidence="1">Uncharacterized protein</fullName>
    </submittedName>
</protein>
<reference evidence="1" key="1">
    <citation type="submission" date="2022-06" db="EMBL/GenBank/DDBJ databases">
        <title>Novel species in genus nocardia.</title>
        <authorList>
            <person name="Li F."/>
        </authorList>
    </citation>
    <scope>NUCLEOTIDE SEQUENCE</scope>
    <source>
        <strain evidence="1">CDC141</strain>
    </source>
</reference>
<organism evidence="1 2">
    <name type="scientific">Nocardia pulmonis</name>
    <dbReference type="NCBI Taxonomy" id="2951408"/>
    <lineage>
        <taxon>Bacteria</taxon>
        <taxon>Bacillati</taxon>
        <taxon>Actinomycetota</taxon>
        <taxon>Actinomycetes</taxon>
        <taxon>Mycobacteriales</taxon>
        <taxon>Nocardiaceae</taxon>
        <taxon>Nocardia</taxon>
    </lineage>
</organism>
<accession>A0A9X2EGI1</accession>
<sequence length="96" mass="10522">MTSESDDIRARYEAAILDGLAVRVLRTSDREIAAAILDRLDADGLRPTTILTRVHPCDCQPCPECETAALAEGAVRQEAYLTDWRDIPIQPGGDPE</sequence>
<dbReference type="EMBL" id="JAMRXG010000018">
    <property type="protein sequence ID" value="MCM6777901.1"/>
    <property type="molecule type" value="Genomic_DNA"/>
</dbReference>